<dbReference type="NCBIfam" id="TIGR02251">
    <property type="entry name" value="HIF-SF_euk"/>
    <property type="match status" value="1"/>
</dbReference>
<gene>
    <name evidence="3" type="ORF">G7K_0978-t1</name>
</gene>
<dbReference type="CDD" id="cd07521">
    <property type="entry name" value="HAD_FCP1-like"/>
    <property type="match status" value="1"/>
</dbReference>
<reference evidence="3 4" key="1">
    <citation type="journal article" date="2011" name="J. Gen. Appl. Microbiol.">
        <title>Draft genome sequencing of the enigmatic yeast Saitoella complicata.</title>
        <authorList>
            <person name="Nishida H."/>
            <person name="Hamamoto M."/>
            <person name="Sugiyama J."/>
        </authorList>
    </citation>
    <scope>NUCLEOTIDE SEQUENCE [LARGE SCALE GENOMIC DNA]</scope>
    <source>
        <strain evidence="3 4">NRRL Y-17804</strain>
    </source>
</reference>
<reference evidence="3 4" key="2">
    <citation type="journal article" date="2014" name="J. Gen. Appl. Microbiol.">
        <title>The early diverging ascomycetous budding yeast Saitoella complicata has three histone deacetylases belonging to the Clr6, Hos2, and Rpd3 lineages.</title>
        <authorList>
            <person name="Nishida H."/>
            <person name="Matsumoto T."/>
            <person name="Kondo S."/>
            <person name="Hamamoto M."/>
            <person name="Yoshikawa H."/>
        </authorList>
    </citation>
    <scope>NUCLEOTIDE SEQUENCE [LARGE SCALE GENOMIC DNA]</scope>
    <source>
        <strain evidence="3 4">NRRL Y-17804</strain>
    </source>
</reference>
<comment type="caution">
    <text evidence="3">The sequence shown here is derived from an EMBL/GenBank/DDBJ whole genome shotgun (WGS) entry which is preliminary data.</text>
</comment>
<dbReference type="InterPro" id="IPR036412">
    <property type="entry name" value="HAD-like_sf"/>
</dbReference>
<dbReference type="SUPFAM" id="SSF56784">
    <property type="entry name" value="HAD-like"/>
    <property type="match status" value="1"/>
</dbReference>
<evidence type="ECO:0000313" key="3">
    <source>
        <dbReference type="EMBL" id="GAO46756.1"/>
    </source>
</evidence>
<dbReference type="Proteomes" id="UP000033140">
    <property type="component" value="Unassembled WGS sequence"/>
</dbReference>
<sequence>MTTPAQAEAAEVANPLAPVQGQVMSAEEEIGHAAPDTQPGPVDIFSPAPPPADVADAQHRVMPTEEKPTPSPSPVPSPVSTPARPTGPRTQPVVRQTRKPSQTQGNTTNNTVRRKKKRGFFSALVHCFAPAYVEEPARPQGALAPSVPPKPASPLQKTEESSHTIPSATTRVSETLSAPQDSSGGPLPTVPEIQVQPPSTPTLSSSGAAAVTGEEKVVLAEPITGIGAEPQDRMPAPEVGAAAVAVDPLYPADKVASPPGGELYASEEAAINEPSVVSLPESVEQQQWLLAPLRPEHIGKKCLVLDLDETLVHSSFKLIHQADFIVPVDIEGQLHDVYVIKRPGVDAFMKKMGEMYEIVVFTASLSKYADPVLDMLDIHGVVHHRLFRESCFNHQGNYVKDLSQLGRDLRDVIILDNSPASYIFHPSHAVPISSWFNDMHDTDWGCWTGVGRIFVNDGEYENGFHQSVGSSKGSCLKRTEMVYGLPLSL</sequence>
<feature type="region of interest" description="Disordered" evidence="1">
    <location>
        <begin position="1"/>
        <end position="117"/>
    </location>
</feature>
<dbReference type="SMART" id="SM00577">
    <property type="entry name" value="CPDc"/>
    <property type="match status" value="1"/>
</dbReference>
<reference evidence="3 4" key="3">
    <citation type="journal article" date="2015" name="Genome Announc.">
        <title>Draft Genome Sequence of the Archiascomycetous Yeast Saitoella complicata.</title>
        <authorList>
            <person name="Yamauchi K."/>
            <person name="Kondo S."/>
            <person name="Hamamoto M."/>
            <person name="Takahashi Y."/>
            <person name="Ogura Y."/>
            <person name="Hayashi T."/>
            <person name="Nishida H."/>
        </authorList>
    </citation>
    <scope>NUCLEOTIDE SEQUENCE [LARGE SCALE GENOMIC DNA]</scope>
    <source>
        <strain evidence="3 4">NRRL Y-17804</strain>
    </source>
</reference>
<dbReference type="GO" id="GO:1904262">
    <property type="term" value="P:negative regulation of TORC1 signaling"/>
    <property type="evidence" value="ECO:0007669"/>
    <property type="project" value="UniProtKB-ARBA"/>
</dbReference>
<dbReference type="AlphaFoldDB" id="A0A0E9NAL5"/>
<name>A0A0E9NAL5_SAICN</name>
<accession>A0A0E9NAL5</accession>
<feature type="compositionally biased region" description="Pro residues" evidence="1">
    <location>
        <begin position="69"/>
        <end position="79"/>
    </location>
</feature>
<dbReference type="GO" id="GO:0009651">
    <property type="term" value="P:response to salt stress"/>
    <property type="evidence" value="ECO:0007669"/>
    <property type="project" value="UniProtKB-ARBA"/>
</dbReference>
<feature type="compositionally biased region" description="Polar residues" evidence="1">
    <location>
        <begin position="99"/>
        <end position="111"/>
    </location>
</feature>
<dbReference type="EMBL" id="BACD03000005">
    <property type="protein sequence ID" value="GAO46756.1"/>
    <property type="molecule type" value="Genomic_DNA"/>
</dbReference>
<dbReference type="GO" id="GO:0034198">
    <property type="term" value="P:cellular response to amino acid starvation"/>
    <property type="evidence" value="ECO:0007669"/>
    <property type="project" value="UniProtKB-ARBA"/>
</dbReference>
<dbReference type="Pfam" id="PF03031">
    <property type="entry name" value="NIF"/>
    <property type="match status" value="1"/>
</dbReference>
<dbReference type="InterPro" id="IPR023214">
    <property type="entry name" value="HAD_sf"/>
</dbReference>
<dbReference type="PANTHER" id="PTHR12210">
    <property type="entry name" value="DULLARD PROTEIN PHOSPHATASE"/>
    <property type="match status" value="1"/>
</dbReference>
<dbReference type="GO" id="GO:0016791">
    <property type="term" value="F:phosphatase activity"/>
    <property type="evidence" value="ECO:0007669"/>
    <property type="project" value="InterPro"/>
</dbReference>
<keyword evidence="4" id="KW-1185">Reference proteome</keyword>
<organism evidence="3 4">
    <name type="scientific">Saitoella complicata (strain BCRC 22490 / CBS 7301 / JCM 7358 / NBRC 10748 / NRRL Y-17804)</name>
    <dbReference type="NCBI Taxonomy" id="698492"/>
    <lineage>
        <taxon>Eukaryota</taxon>
        <taxon>Fungi</taxon>
        <taxon>Dikarya</taxon>
        <taxon>Ascomycota</taxon>
        <taxon>Taphrinomycotina</taxon>
        <taxon>Taphrinomycotina incertae sedis</taxon>
        <taxon>Saitoella</taxon>
    </lineage>
</organism>
<feature type="region of interest" description="Disordered" evidence="1">
    <location>
        <begin position="138"/>
        <end position="210"/>
    </location>
</feature>
<evidence type="ECO:0000259" key="2">
    <source>
        <dbReference type="PROSITE" id="PS50969"/>
    </source>
</evidence>
<dbReference type="InterPro" id="IPR050365">
    <property type="entry name" value="TIM50"/>
</dbReference>
<evidence type="ECO:0000256" key="1">
    <source>
        <dbReference type="SAM" id="MobiDB-lite"/>
    </source>
</evidence>
<dbReference type="PROSITE" id="PS50969">
    <property type="entry name" value="FCP1"/>
    <property type="match status" value="1"/>
</dbReference>
<feature type="compositionally biased region" description="Polar residues" evidence="1">
    <location>
        <begin position="163"/>
        <end position="183"/>
    </location>
</feature>
<dbReference type="Gene3D" id="3.40.50.1000">
    <property type="entry name" value="HAD superfamily/HAD-like"/>
    <property type="match status" value="1"/>
</dbReference>
<proteinExistence type="predicted"/>
<dbReference type="GO" id="GO:0045944">
    <property type="term" value="P:positive regulation of transcription by RNA polymerase II"/>
    <property type="evidence" value="ECO:0007669"/>
    <property type="project" value="UniProtKB-ARBA"/>
</dbReference>
<feature type="compositionally biased region" description="Basic and acidic residues" evidence="1">
    <location>
        <begin position="56"/>
        <end position="68"/>
    </location>
</feature>
<protein>
    <recommendedName>
        <fullName evidence="2">FCP1 homology domain-containing protein</fullName>
    </recommendedName>
</protein>
<dbReference type="FunFam" id="3.40.50.1000:FF:000043">
    <property type="entry name" value="General stress response phosphoprotein phosphatase Psr1/2"/>
    <property type="match status" value="1"/>
</dbReference>
<dbReference type="STRING" id="698492.A0A0E9NAL5"/>
<dbReference type="InterPro" id="IPR004274">
    <property type="entry name" value="FCP1_dom"/>
</dbReference>
<evidence type="ECO:0000313" key="4">
    <source>
        <dbReference type="Proteomes" id="UP000033140"/>
    </source>
</evidence>
<dbReference type="InterPro" id="IPR011948">
    <property type="entry name" value="Dullard_phosphatase"/>
</dbReference>
<feature type="domain" description="FCP1 homology" evidence="2">
    <location>
        <begin position="296"/>
        <end position="457"/>
    </location>
</feature>